<reference evidence="11" key="1">
    <citation type="submission" date="2017-01" db="EMBL/GenBank/DDBJ databases">
        <authorList>
            <person name="Varghese N."/>
            <person name="Submissions S."/>
        </authorList>
    </citation>
    <scope>NUCLEOTIDE SEQUENCE [LARGE SCALE GENOMIC DNA]</scope>
    <source>
        <strain evidence="11">DSM 18714</strain>
    </source>
</reference>
<dbReference type="InterPro" id="IPR004610">
    <property type="entry name" value="RecJ"/>
</dbReference>
<dbReference type="PANTHER" id="PTHR30255:SF2">
    <property type="entry name" value="SINGLE-STRANDED-DNA-SPECIFIC EXONUCLEASE RECJ"/>
    <property type="match status" value="1"/>
</dbReference>
<evidence type="ECO:0000259" key="9">
    <source>
        <dbReference type="Pfam" id="PF17768"/>
    </source>
</evidence>
<proteinExistence type="inferred from homology"/>
<dbReference type="Proteomes" id="UP000186098">
    <property type="component" value="Unassembled WGS sequence"/>
</dbReference>
<evidence type="ECO:0000256" key="4">
    <source>
        <dbReference type="ARBA" id="ARBA00022801"/>
    </source>
</evidence>
<evidence type="ECO:0000313" key="10">
    <source>
        <dbReference type="EMBL" id="SIS54802.1"/>
    </source>
</evidence>
<dbReference type="GO" id="GO:0006310">
    <property type="term" value="P:DNA recombination"/>
    <property type="evidence" value="ECO:0007669"/>
    <property type="project" value="InterPro"/>
</dbReference>
<organism evidence="10 11">
    <name type="scientific">Phaeovulum vinaykumarii</name>
    <dbReference type="NCBI Taxonomy" id="407234"/>
    <lineage>
        <taxon>Bacteria</taxon>
        <taxon>Pseudomonadati</taxon>
        <taxon>Pseudomonadota</taxon>
        <taxon>Alphaproteobacteria</taxon>
        <taxon>Rhodobacterales</taxon>
        <taxon>Paracoccaceae</taxon>
        <taxon>Phaeovulum</taxon>
    </lineage>
</organism>
<dbReference type="GO" id="GO:0006281">
    <property type="term" value="P:DNA repair"/>
    <property type="evidence" value="ECO:0007669"/>
    <property type="project" value="InterPro"/>
</dbReference>
<feature type="domain" description="DDH" evidence="7">
    <location>
        <begin position="101"/>
        <end position="251"/>
    </location>
</feature>
<evidence type="ECO:0000256" key="2">
    <source>
        <dbReference type="ARBA" id="ARBA00019841"/>
    </source>
</evidence>
<feature type="domain" description="DHHA1" evidence="8">
    <location>
        <begin position="372"/>
        <end position="462"/>
    </location>
</feature>
<dbReference type="InterPro" id="IPR038763">
    <property type="entry name" value="DHH_sf"/>
</dbReference>
<keyword evidence="5 10" id="KW-0269">Exonuclease</keyword>
<dbReference type="SUPFAM" id="SSF64182">
    <property type="entry name" value="DHH phosphoesterases"/>
    <property type="match status" value="1"/>
</dbReference>
<protein>
    <recommendedName>
        <fullName evidence="2">Single-stranded-DNA-specific exonuclease RecJ</fullName>
    </recommendedName>
</protein>
<dbReference type="InterPro" id="IPR003156">
    <property type="entry name" value="DHHA1_dom"/>
</dbReference>
<dbReference type="GO" id="GO:0008409">
    <property type="term" value="F:5'-3' exonuclease activity"/>
    <property type="evidence" value="ECO:0007669"/>
    <property type="project" value="InterPro"/>
</dbReference>
<feature type="coiled-coil region" evidence="6">
    <location>
        <begin position="331"/>
        <end position="358"/>
    </location>
</feature>
<evidence type="ECO:0000256" key="1">
    <source>
        <dbReference type="ARBA" id="ARBA00005915"/>
    </source>
</evidence>
<accession>A0A1N7JZN3</accession>
<evidence type="ECO:0000313" key="11">
    <source>
        <dbReference type="Proteomes" id="UP000186098"/>
    </source>
</evidence>
<dbReference type="AlphaFoldDB" id="A0A1N7JZN3"/>
<dbReference type="PANTHER" id="PTHR30255">
    <property type="entry name" value="SINGLE-STRANDED-DNA-SPECIFIC EXONUCLEASE RECJ"/>
    <property type="match status" value="1"/>
</dbReference>
<keyword evidence="3" id="KW-0540">Nuclease</keyword>
<dbReference type="Pfam" id="PF17768">
    <property type="entry name" value="RecJ_OB"/>
    <property type="match status" value="1"/>
</dbReference>
<keyword evidence="6" id="KW-0175">Coiled coil</keyword>
<dbReference type="STRING" id="407234.SAMN05421795_101481"/>
<dbReference type="GO" id="GO:0003676">
    <property type="term" value="F:nucleic acid binding"/>
    <property type="evidence" value="ECO:0007669"/>
    <property type="project" value="InterPro"/>
</dbReference>
<dbReference type="NCBIfam" id="TIGR00644">
    <property type="entry name" value="recJ"/>
    <property type="match status" value="1"/>
</dbReference>
<sequence length="590" mass="62438">MRQSPLSPDSTPAFLGVDCSLGGRRWIGPGLETERQAEAIAQRARLALPLARVLARSGVLPETAESYLEPRLRDLMPDPRSLRDMQTTAERFLRAVTRRERIAIFADYDVDGGASAALLLVWLRAMGRPATLYIPDRIDEGYGPNEPAMQALARDHDLILCVDCGTLSHGPIAAAQGADVLVLDHHQAAETLPPALAVVNPNRQDESGDLGYLCAAAVVFLMLVEANRQMRAQGQTGPDLMAMLDLVALATVADVAPLVGLNRALVRQGLKVMARRERPGLVALADVGRLTEAPSAYHLGYVLGPRVNAGGRIGTPDLGARLLATDDPHEAAALAERLDALNTERREIETRVREAALAQAEARGLDAPLVWAAAPDWHPGVVGIVAARLKEATHRPAIVMGIDGDMAKGSGRSVPGVDLGRAIQRLAAEGLIEKGGGHAMAAGLTVAPAQIEAAMTRLAELLARQGAGAGGPRDLRLDGMLMPGAVTPELIEDLERAGPFGQAAPAPRFAFPAMRITNARRIGAQHLRFSFGEITGPRLDAVAFGAFDGPLGPALSQPGAGLFHLAGKLEINSWGGRNRVQLRLDDAASA</sequence>
<gene>
    <name evidence="10" type="ORF">SAMN05421795_101481</name>
</gene>
<dbReference type="InterPro" id="IPR001667">
    <property type="entry name" value="DDH_dom"/>
</dbReference>
<evidence type="ECO:0000259" key="8">
    <source>
        <dbReference type="Pfam" id="PF02272"/>
    </source>
</evidence>
<dbReference type="Gene3D" id="3.10.310.30">
    <property type="match status" value="1"/>
</dbReference>
<evidence type="ECO:0000256" key="5">
    <source>
        <dbReference type="ARBA" id="ARBA00022839"/>
    </source>
</evidence>
<dbReference type="RefSeq" id="WP_076363294.1">
    <property type="nucleotide sequence ID" value="NZ_FTOM01000001.1"/>
</dbReference>
<keyword evidence="11" id="KW-1185">Reference proteome</keyword>
<dbReference type="Pfam" id="PF02272">
    <property type="entry name" value="DHHA1"/>
    <property type="match status" value="1"/>
</dbReference>
<keyword evidence="4" id="KW-0378">Hydrolase</keyword>
<dbReference type="InterPro" id="IPR051673">
    <property type="entry name" value="SSDNA_exonuclease_RecJ"/>
</dbReference>
<evidence type="ECO:0000256" key="6">
    <source>
        <dbReference type="SAM" id="Coils"/>
    </source>
</evidence>
<feature type="domain" description="RecJ OB" evidence="9">
    <location>
        <begin position="478"/>
        <end position="586"/>
    </location>
</feature>
<evidence type="ECO:0000256" key="3">
    <source>
        <dbReference type="ARBA" id="ARBA00022722"/>
    </source>
</evidence>
<dbReference type="Pfam" id="PF01368">
    <property type="entry name" value="DHH"/>
    <property type="match status" value="1"/>
</dbReference>
<name>A0A1N7JZN3_9RHOB</name>
<evidence type="ECO:0000259" key="7">
    <source>
        <dbReference type="Pfam" id="PF01368"/>
    </source>
</evidence>
<dbReference type="OrthoDB" id="9809852at2"/>
<comment type="similarity">
    <text evidence="1">Belongs to the RecJ family.</text>
</comment>
<dbReference type="EMBL" id="FTOM01000001">
    <property type="protein sequence ID" value="SIS54802.1"/>
    <property type="molecule type" value="Genomic_DNA"/>
</dbReference>
<dbReference type="Gene3D" id="3.90.1640.30">
    <property type="match status" value="1"/>
</dbReference>
<dbReference type="InterPro" id="IPR041122">
    <property type="entry name" value="RecJ_OB"/>
</dbReference>